<gene>
    <name evidence="1" type="ORF">ETSY2_48935</name>
</gene>
<evidence type="ECO:0000313" key="1">
    <source>
        <dbReference type="EMBL" id="ETW94917.1"/>
    </source>
</evidence>
<organism evidence="1 2">
    <name type="scientific">Candidatus Entotheonella gemina</name>
    <dbReference type="NCBI Taxonomy" id="1429439"/>
    <lineage>
        <taxon>Bacteria</taxon>
        <taxon>Pseudomonadati</taxon>
        <taxon>Nitrospinota/Tectimicrobiota group</taxon>
        <taxon>Candidatus Tectimicrobiota</taxon>
        <taxon>Candidatus Entotheonellia</taxon>
        <taxon>Candidatus Entotheonellales</taxon>
        <taxon>Candidatus Entotheonellaceae</taxon>
        <taxon>Candidatus Entotheonella</taxon>
    </lineage>
</organism>
<keyword evidence="2" id="KW-1185">Reference proteome</keyword>
<dbReference type="EMBL" id="AZHX01002385">
    <property type="protein sequence ID" value="ETW94917.1"/>
    <property type="molecule type" value="Genomic_DNA"/>
</dbReference>
<dbReference type="HOGENOM" id="CLU_2988060_0_0_7"/>
<name>W4LA87_9BACT</name>
<comment type="caution">
    <text evidence="1">The sequence shown here is derived from an EMBL/GenBank/DDBJ whole genome shotgun (WGS) entry which is preliminary data.</text>
</comment>
<accession>W4LA87</accession>
<sequence length="57" mass="6425">MVEAILAPSHSHSFKTLLDEPFTGALNHSRAQRQTQLFVQRIIKVIMVANQVGMHLL</sequence>
<protein>
    <submittedName>
        <fullName evidence="1">Uncharacterized protein</fullName>
    </submittedName>
</protein>
<dbReference type="AlphaFoldDB" id="W4LA87"/>
<evidence type="ECO:0000313" key="2">
    <source>
        <dbReference type="Proteomes" id="UP000019140"/>
    </source>
</evidence>
<proteinExistence type="predicted"/>
<reference evidence="1 2" key="1">
    <citation type="journal article" date="2014" name="Nature">
        <title>An environmental bacterial taxon with a large and distinct metabolic repertoire.</title>
        <authorList>
            <person name="Wilson M.C."/>
            <person name="Mori T."/>
            <person name="Ruckert C."/>
            <person name="Uria A.R."/>
            <person name="Helf M.J."/>
            <person name="Takada K."/>
            <person name="Gernert C."/>
            <person name="Steffens U.A."/>
            <person name="Heycke N."/>
            <person name="Schmitt S."/>
            <person name="Rinke C."/>
            <person name="Helfrich E.J."/>
            <person name="Brachmann A.O."/>
            <person name="Gurgui C."/>
            <person name="Wakimoto T."/>
            <person name="Kracht M."/>
            <person name="Crusemann M."/>
            <person name="Hentschel U."/>
            <person name="Abe I."/>
            <person name="Matsunaga S."/>
            <person name="Kalinowski J."/>
            <person name="Takeyama H."/>
            <person name="Piel J."/>
        </authorList>
    </citation>
    <scope>NUCLEOTIDE SEQUENCE [LARGE SCALE GENOMIC DNA]</scope>
    <source>
        <strain evidence="2">TSY2</strain>
    </source>
</reference>
<dbReference type="Proteomes" id="UP000019140">
    <property type="component" value="Unassembled WGS sequence"/>
</dbReference>